<evidence type="ECO:0000256" key="1">
    <source>
        <dbReference type="SAM" id="MobiDB-lite"/>
    </source>
</evidence>
<dbReference type="EMBL" id="BAAALD010000018">
    <property type="protein sequence ID" value="GAA1080859.1"/>
    <property type="molecule type" value="Genomic_DNA"/>
</dbReference>
<keyword evidence="3" id="KW-1185">Reference proteome</keyword>
<protein>
    <recommendedName>
        <fullName evidence="4">Ig-like domain-containing protein</fullName>
    </recommendedName>
</protein>
<accession>A0ABP4E2C3</accession>
<dbReference type="Proteomes" id="UP001499987">
    <property type="component" value="Unassembled WGS sequence"/>
</dbReference>
<comment type="caution">
    <text evidence="2">The sequence shown here is derived from an EMBL/GenBank/DDBJ whole genome shotgun (WGS) entry which is preliminary data.</text>
</comment>
<feature type="compositionally biased region" description="Basic and acidic residues" evidence="1">
    <location>
        <begin position="240"/>
        <end position="249"/>
    </location>
</feature>
<organism evidence="2 3">
    <name type="scientific">Kitasatospora arboriphila</name>
    <dbReference type="NCBI Taxonomy" id="258052"/>
    <lineage>
        <taxon>Bacteria</taxon>
        <taxon>Bacillati</taxon>
        <taxon>Actinomycetota</taxon>
        <taxon>Actinomycetes</taxon>
        <taxon>Kitasatosporales</taxon>
        <taxon>Streptomycetaceae</taxon>
        <taxon>Kitasatospora</taxon>
    </lineage>
</organism>
<feature type="region of interest" description="Disordered" evidence="1">
    <location>
        <begin position="417"/>
        <end position="503"/>
    </location>
</feature>
<name>A0ABP4E2C3_9ACTN</name>
<reference evidence="3" key="1">
    <citation type="journal article" date="2019" name="Int. J. Syst. Evol. Microbiol.">
        <title>The Global Catalogue of Microorganisms (GCM) 10K type strain sequencing project: providing services to taxonomists for standard genome sequencing and annotation.</title>
        <authorList>
            <consortium name="The Broad Institute Genomics Platform"/>
            <consortium name="The Broad Institute Genome Sequencing Center for Infectious Disease"/>
            <person name="Wu L."/>
            <person name="Ma J."/>
        </authorList>
    </citation>
    <scope>NUCLEOTIDE SEQUENCE [LARGE SCALE GENOMIC DNA]</scope>
    <source>
        <strain evidence="3">JCM 13002</strain>
    </source>
</reference>
<gene>
    <name evidence="2" type="ORF">GCM10009663_24490</name>
</gene>
<feature type="region of interest" description="Disordered" evidence="1">
    <location>
        <begin position="229"/>
        <end position="253"/>
    </location>
</feature>
<evidence type="ECO:0000313" key="3">
    <source>
        <dbReference type="Proteomes" id="UP001499987"/>
    </source>
</evidence>
<sequence>MGSAVRAGAAGVLGGKTAAAVAAGALVLTGAVGAGVWWARTEPQLRVVQRNAQVALEAGGQRTAVAGCAANETALGGGYAVDGAGYATTSEFVGSSAWLAAAYNPGSAPVTLTVYALCVNAPVEFAPRGGYTRRALAFRDRVDKVTAGADGRIHDLTTDGPWAGLAGSALGTDTCIPGFTMTGMEFRADRAVTGHGAAPLPLERLAPLDGSGTAPFSWVASVNPGTRLASRTYPLQSSDSAERRTRIEDPQPPQANYAVGVRAICAKLKDVSVVTAQAAVAAGGTAELTVRCPKKTFAVGGGFGFTVASAGGGARPQPYFGDGLLYASADGPPPGSSGHVVREWHLAGRNEQTAGTQFHDSVWIEHRNREELTGNGYFDSRARGADDQELRGATVPASQQITAVAVCGTVDAPPTRPGPTVTAAAPAVPPPSWDVPTVPGLPTPATAGPSGSPGPSASVGTPTAGPSAGGASRTPGATPRPGASTVTAPAPGGSASARPQPPVVAVTAPQPGGTLHRGCEETFTGTARTRPGDRPITDPQHTLWQITGPGGPVTLGTGGSGRSTVPLLADGDYTLDFAATDPDSGLVAHARTTVRIAGCLR</sequence>
<evidence type="ECO:0000313" key="2">
    <source>
        <dbReference type="EMBL" id="GAA1080859.1"/>
    </source>
</evidence>
<feature type="compositionally biased region" description="Low complexity" evidence="1">
    <location>
        <begin position="488"/>
        <end position="503"/>
    </location>
</feature>
<proteinExistence type="predicted"/>
<dbReference type="RefSeq" id="WP_344623576.1">
    <property type="nucleotide sequence ID" value="NZ_BAAALD010000018.1"/>
</dbReference>
<feature type="compositionally biased region" description="Low complexity" evidence="1">
    <location>
        <begin position="443"/>
        <end position="479"/>
    </location>
</feature>
<evidence type="ECO:0008006" key="4">
    <source>
        <dbReference type="Google" id="ProtNLM"/>
    </source>
</evidence>